<evidence type="ECO:0000256" key="4">
    <source>
        <dbReference type="ARBA" id="ARBA00022729"/>
    </source>
</evidence>
<protein>
    <submittedName>
        <fullName evidence="6">Uncharacterized protein</fullName>
    </submittedName>
</protein>
<dbReference type="Proteomes" id="UP001165060">
    <property type="component" value="Unassembled WGS sequence"/>
</dbReference>
<name>A0ABQ6MJL1_9STRA</name>
<keyword evidence="4" id="KW-0732">Signal</keyword>
<gene>
    <name evidence="6" type="ORF">TeGR_g7884</name>
</gene>
<keyword evidence="7" id="KW-1185">Reference proteome</keyword>
<evidence type="ECO:0000256" key="3">
    <source>
        <dbReference type="ARBA" id="ARBA00022525"/>
    </source>
</evidence>
<keyword evidence="5" id="KW-0325">Glycoprotein</keyword>
<dbReference type="Pfam" id="PF03227">
    <property type="entry name" value="GILT"/>
    <property type="match status" value="1"/>
</dbReference>
<comment type="similarity">
    <text evidence="2">Belongs to the GILT family.</text>
</comment>
<evidence type="ECO:0000256" key="2">
    <source>
        <dbReference type="ARBA" id="ARBA00005679"/>
    </source>
</evidence>
<organism evidence="6 7">
    <name type="scientific">Tetraparma gracilis</name>
    <dbReference type="NCBI Taxonomy" id="2962635"/>
    <lineage>
        <taxon>Eukaryota</taxon>
        <taxon>Sar</taxon>
        <taxon>Stramenopiles</taxon>
        <taxon>Ochrophyta</taxon>
        <taxon>Bolidophyceae</taxon>
        <taxon>Parmales</taxon>
        <taxon>Triparmaceae</taxon>
        <taxon>Tetraparma</taxon>
    </lineage>
</organism>
<keyword evidence="3" id="KW-0964">Secreted</keyword>
<evidence type="ECO:0000313" key="7">
    <source>
        <dbReference type="Proteomes" id="UP001165060"/>
    </source>
</evidence>
<comment type="caution">
    <text evidence="6">The sequence shown here is derived from an EMBL/GenBank/DDBJ whole genome shotgun (WGS) entry which is preliminary data.</text>
</comment>
<evidence type="ECO:0000313" key="6">
    <source>
        <dbReference type="EMBL" id="GMI27089.1"/>
    </source>
</evidence>
<accession>A0ABQ6MJL1</accession>
<dbReference type="PANTHER" id="PTHR13234:SF8">
    <property type="entry name" value="GAMMA-INTERFERON-INDUCIBLE LYSOSOMAL THIOL REDUCTASE"/>
    <property type="match status" value="1"/>
</dbReference>
<dbReference type="InterPro" id="IPR004911">
    <property type="entry name" value="Interferon-induced_GILT"/>
</dbReference>
<reference evidence="6 7" key="1">
    <citation type="journal article" date="2023" name="Commun. Biol.">
        <title>Genome analysis of Parmales, the sister group of diatoms, reveals the evolutionary specialization of diatoms from phago-mixotrophs to photoautotrophs.</title>
        <authorList>
            <person name="Ban H."/>
            <person name="Sato S."/>
            <person name="Yoshikawa S."/>
            <person name="Yamada K."/>
            <person name="Nakamura Y."/>
            <person name="Ichinomiya M."/>
            <person name="Sato N."/>
            <person name="Blanc-Mathieu R."/>
            <person name="Endo H."/>
            <person name="Kuwata A."/>
            <person name="Ogata H."/>
        </authorList>
    </citation>
    <scope>NUCLEOTIDE SEQUENCE [LARGE SCALE GENOMIC DNA]</scope>
</reference>
<dbReference type="EMBL" id="BRYB01001496">
    <property type="protein sequence ID" value="GMI27089.1"/>
    <property type="molecule type" value="Genomic_DNA"/>
</dbReference>
<comment type="subcellular location">
    <subcellularLocation>
        <location evidence="1">Secreted</location>
    </subcellularLocation>
</comment>
<evidence type="ECO:0000256" key="1">
    <source>
        <dbReference type="ARBA" id="ARBA00004613"/>
    </source>
</evidence>
<evidence type="ECO:0000256" key="5">
    <source>
        <dbReference type="ARBA" id="ARBA00023180"/>
    </source>
</evidence>
<dbReference type="PANTHER" id="PTHR13234">
    <property type="entry name" value="GAMMA-INTERFERON INDUCIBLE LYSOSOMAL THIOL REDUCTASE GILT"/>
    <property type="match status" value="1"/>
</dbReference>
<sequence>MESQCPACIDFTASQLTAVMTAIPDITTLTVYPFGNAEESTLEDGTYAYSCQHGTNECTANMWEACATRHYPDQTTWFPFFQCVEASDVGLNRDAPFDTSLIQGCAASASLDWDVLSACAGSDPASGSQTDGNLIMHEIALATEASNKTFCPWVVIDGVALTEDAIDAGVDLVQLVCDAYDAGPKPAACKPAAAASRVPFRACPDTTANDGFVITDVTVSKASDGALVKVSGRADGRTIEDTYRPVDPDDLDGDWVGIIPQLFLTSTHSGGVIPRSTYNAQLCGHDGNAGVSSEGLECPFSGNSFEIEFDIAMAPGVRLINELSIGGNKKGEEDEGEDYACIQFDVRGPLALI</sequence>
<proteinExistence type="inferred from homology"/>